<comment type="cofactor">
    <cofactor evidence="4">
        <name>Zn(2+)</name>
        <dbReference type="ChEBI" id="CHEBI:29105"/>
    </cofactor>
    <text evidence="4">Binds 1 zinc ion per subunit. The zinc ion is important for the structural integrity of the protein.</text>
</comment>
<dbReference type="SUPFAM" id="SSF51316">
    <property type="entry name" value="Mss4-like"/>
    <property type="match status" value="1"/>
</dbReference>
<evidence type="ECO:0000256" key="1">
    <source>
        <dbReference type="ARBA" id="ARBA00007174"/>
    </source>
</evidence>
<evidence type="ECO:0000256" key="4">
    <source>
        <dbReference type="HAMAP-Rule" id="MF_01400"/>
    </source>
</evidence>
<feature type="domain" description="MsrB" evidence="6">
    <location>
        <begin position="24"/>
        <end position="146"/>
    </location>
</feature>
<feature type="compositionally biased region" description="Basic and acidic residues" evidence="5">
    <location>
        <begin position="9"/>
        <end position="20"/>
    </location>
</feature>
<evidence type="ECO:0000259" key="6">
    <source>
        <dbReference type="PROSITE" id="PS51790"/>
    </source>
</evidence>
<dbReference type="HAMAP" id="MF_01400">
    <property type="entry name" value="MsrB"/>
    <property type="match status" value="1"/>
</dbReference>
<feature type="binding site" evidence="4">
    <location>
        <position position="115"/>
    </location>
    <ligand>
        <name>Zn(2+)</name>
        <dbReference type="ChEBI" id="CHEBI:29105"/>
    </ligand>
</feature>
<organism evidence="7 8">
    <name type="scientific">Pseudaquabacterium terrae</name>
    <dbReference type="NCBI Taxonomy" id="2732868"/>
    <lineage>
        <taxon>Bacteria</taxon>
        <taxon>Pseudomonadati</taxon>
        <taxon>Pseudomonadota</taxon>
        <taxon>Betaproteobacteria</taxon>
        <taxon>Burkholderiales</taxon>
        <taxon>Sphaerotilaceae</taxon>
        <taxon>Pseudaquabacterium</taxon>
    </lineage>
</organism>
<dbReference type="PROSITE" id="PS51790">
    <property type="entry name" value="MSRB"/>
    <property type="match status" value="1"/>
</dbReference>
<evidence type="ECO:0000313" key="7">
    <source>
        <dbReference type="EMBL" id="NRF68728.1"/>
    </source>
</evidence>
<dbReference type="PANTHER" id="PTHR10173:SF52">
    <property type="entry name" value="METHIONINE-R-SULFOXIDE REDUCTASE B1"/>
    <property type="match status" value="1"/>
</dbReference>
<dbReference type="PANTHER" id="PTHR10173">
    <property type="entry name" value="METHIONINE SULFOXIDE REDUCTASE"/>
    <property type="match status" value="1"/>
</dbReference>
<evidence type="ECO:0000313" key="8">
    <source>
        <dbReference type="Proteomes" id="UP000737171"/>
    </source>
</evidence>
<dbReference type="NCBIfam" id="TIGR02098">
    <property type="entry name" value="MJ0042_CXXC"/>
    <property type="match status" value="1"/>
</dbReference>
<evidence type="ECO:0000256" key="3">
    <source>
        <dbReference type="ARBA" id="ARBA00048488"/>
    </source>
</evidence>
<dbReference type="InterPro" id="IPR002579">
    <property type="entry name" value="Met_Sox_Rdtase_MsrB_dom"/>
</dbReference>
<evidence type="ECO:0000256" key="2">
    <source>
        <dbReference type="ARBA" id="ARBA00023002"/>
    </source>
</evidence>
<dbReference type="EC" id="1.8.4.12" evidence="4"/>
<dbReference type="InterPro" id="IPR028427">
    <property type="entry name" value="Met_Sox_Rdtase_MsrB"/>
</dbReference>
<feature type="binding site" evidence="4">
    <location>
        <position position="63"/>
    </location>
    <ligand>
        <name>Zn(2+)</name>
        <dbReference type="ChEBI" id="CHEBI:29105"/>
    </ligand>
</feature>
<feature type="binding site" evidence="4">
    <location>
        <position position="112"/>
    </location>
    <ligand>
        <name>Zn(2+)</name>
        <dbReference type="ChEBI" id="CHEBI:29105"/>
    </ligand>
</feature>
<dbReference type="EMBL" id="JABRWJ010000005">
    <property type="protein sequence ID" value="NRF68728.1"/>
    <property type="molecule type" value="Genomic_DNA"/>
</dbReference>
<comment type="catalytic activity">
    <reaction evidence="3 4">
        <text>L-methionyl-[protein] + [thioredoxin]-disulfide + H2O = L-methionyl-(R)-S-oxide-[protein] + [thioredoxin]-dithiol</text>
        <dbReference type="Rhea" id="RHEA:24164"/>
        <dbReference type="Rhea" id="RHEA-COMP:10698"/>
        <dbReference type="Rhea" id="RHEA-COMP:10700"/>
        <dbReference type="Rhea" id="RHEA-COMP:12313"/>
        <dbReference type="Rhea" id="RHEA-COMP:12314"/>
        <dbReference type="ChEBI" id="CHEBI:15377"/>
        <dbReference type="ChEBI" id="CHEBI:16044"/>
        <dbReference type="ChEBI" id="CHEBI:29950"/>
        <dbReference type="ChEBI" id="CHEBI:45764"/>
        <dbReference type="ChEBI" id="CHEBI:50058"/>
        <dbReference type="EC" id="1.8.4.12"/>
    </reaction>
</comment>
<protein>
    <recommendedName>
        <fullName evidence="4">Peptide methionine sulfoxide reductase MsrB</fullName>
        <ecNumber evidence="4">1.8.4.12</ecNumber>
    </recommendedName>
    <alternativeName>
        <fullName evidence="4">Peptide-methionine (R)-S-oxide reductase</fullName>
    </alternativeName>
</protein>
<name>A0ABX2EJE9_9BURK</name>
<keyword evidence="2 4" id="KW-0560">Oxidoreductase</keyword>
<keyword evidence="4" id="KW-0479">Metal-binding</keyword>
<keyword evidence="4" id="KW-0862">Zinc</keyword>
<reference evidence="7 8" key="1">
    <citation type="submission" date="2020-05" db="EMBL/GenBank/DDBJ databases">
        <title>Aquincola sp. isolate from soil.</title>
        <authorList>
            <person name="Han J."/>
            <person name="Kim D.-U."/>
        </authorList>
    </citation>
    <scope>NUCLEOTIDE SEQUENCE [LARGE SCALE GENOMIC DNA]</scope>
    <source>
        <strain evidence="7 8">S2</strain>
    </source>
</reference>
<gene>
    <name evidence="4 7" type="primary">msrB</name>
    <name evidence="7" type="ORF">HLB44_17185</name>
</gene>
<dbReference type="RefSeq" id="WP_173124718.1">
    <property type="nucleotide sequence ID" value="NZ_JABRWJ010000005.1"/>
</dbReference>
<dbReference type="GO" id="GO:0033743">
    <property type="term" value="F:peptide-methionine (R)-S-oxide reductase activity"/>
    <property type="evidence" value="ECO:0007669"/>
    <property type="project" value="UniProtKB-EC"/>
</dbReference>
<dbReference type="InterPro" id="IPR011057">
    <property type="entry name" value="Mss4-like_sf"/>
</dbReference>
<accession>A0ABX2EJE9</accession>
<evidence type="ECO:0000256" key="5">
    <source>
        <dbReference type="SAM" id="MobiDB-lite"/>
    </source>
</evidence>
<dbReference type="NCBIfam" id="TIGR00357">
    <property type="entry name" value="peptide-methionine (R)-S-oxide reductase MsrB"/>
    <property type="match status" value="1"/>
</dbReference>
<comment type="similarity">
    <text evidence="1 4">Belongs to the MsrB Met sulfoxide reductase family.</text>
</comment>
<dbReference type="Gene3D" id="2.170.150.20">
    <property type="entry name" value="Peptide methionine sulfoxide reductase"/>
    <property type="match status" value="1"/>
</dbReference>
<sequence length="147" mass="16856">MKLFNRSEPVPDHDDPRYPVRKSDAEWRAQLDPMQYQVARHAATERAFTGKYWDHWDNGAYRCIGCGQALFESEHKFDAGCGWPSWWKEIEPGRIERIVDSSLGMTRVEVRCAKCGTHLGHVFEDGPEPSGERYCINSAAIDFVPKP</sequence>
<feature type="binding site" evidence="4">
    <location>
        <position position="66"/>
    </location>
    <ligand>
        <name>Zn(2+)</name>
        <dbReference type="ChEBI" id="CHEBI:29105"/>
    </ligand>
</feature>
<dbReference type="Pfam" id="PF01641">
    <property type="entry name" value="SelR"/>
    <property type="match status" value="1"/>
</dbReference>
<proteinExistence type="inferred from homology"/>
<comment type="caution">
    <text evidence="7">The sequence shown here is derived from an EMBL/GenBank/DDBJ whole genome shotgun (WGS) entry which is preliminary data.</text>
</comment>
<feature type="region of interest" description="Disordered" evidence="5">
    <location>
        <begin position="1"/>
        <end position="20"/>
    </location>
</feature>
<dbReference type="InterPro" id="IPR011723">
    <property type="entry name" value="Znf/thioredoxin_put"/>
</dbReference>
<dbReference type="Proteomes" id="UP000737171">
    <property type="component" value="Unassembled WGS sequence"/>
</dbReference>
<keyword evidence="8" id="KW-1185">Reference proteome</keyword>
<feature type="active site" description="Nucleophile" evidence="4">
    <location>
        <position position="135"/>
    </location>
</feature>